<dbReference type="Gene3D" id="3.60.10.10">
    <property type="entry name" value="Endonuclease/exonuclease/phosphatase"/>
    <property type="match status" value="1"/>
</dbReference>
<accession>A0A5S4V3W7</accession>
<dbReference type="InterPro" id="IPR047971">
    <property type="entry name" value="ExeM-like"/>
</dbReference>
<dbReference type="Proteomes" id="UP000325243">
    <property type="component" value="Unassembled WGS sequence"/>
</dbReference>
<evidence type="ECO:0000313" key="3">
    <source>
        <dbReference type="EMBL" id="TYL53686.1"/>
    </source>
</evidence>
<dbReference type="Gene3D" id="2.60.40.10">
    <property type="entry name" value="Immunoglobulins"/>
    <property type="match status" value="1"/>
</dbReference>
<protein>
    <submittedName>
        <fullName evidence="3">ExeM/NucH family extracellular endonuclease</fullName>
    </submittedName>
</protein>
<dbReference type="InterPro" id="IPR005135">
    <property type="entry name" value="Endo/exonuclease/phosphatase"/>
</dbReference>
<feature type="domain" description="LTD" evidence="2">
    <location>
        <begin position="25"/>
        <end position="142"/>
    </location>
</feature>
<comment type="caution">
    <text evidence="3">The sequence shown here is derived from an EMBL/GenBank/DDBJ whole genome shotgun (WGS) entry which is preliminary data.</text>
</comment>
<keyword evidence="3" id="KW-0540">Nuclease</keyword>
<dbReference type="PROSITE" id="PS51841">
    <property type="entry name" value="LTD"/>
    <property type="match status" value="1"/>
</dbReference>
<dbReference type="NCBIfam" id="NF033681">
    <property type="entry name" value="ExeM_NucH_DNase"/>
    <property type="match status" value="1"/>
</dbReference>
<reference evidence="3 4" key="1">
    <citation type="submission" date="2019-08" db="EMBL/GenBank/DDBJ databases">
        <authorList>
            <person name="Hu J."/>
        </authorList>
    </citation>
    <scope>NUCLEOTIDE SEQUENCE [LARGE SCALE GENOMIC DNA]</scope>
    <source>
        <strain evidence="3 4">NEAU-184</strain>
    </source>
</reference>
<evidence type="ECO:0000259" key="2">
    <source>
        <dbReference type="PROSITE" id="PS51841"/>
    </source>
</evidence>
<sequence length="1064" mass="109581">MIRSVRSVTVMVAAASLLAVGLVAAPAAAAEAAVPTEVLISEYVEGSSNNKAIEIYNPTGASVDLGQYTLRQYSNGSSSASLSVALTGTLAAGDAFVFAHASSAAGILAVADQTSGAGLWNGNDALVLSKGTTVVDSIGQVGVDPGAEWGTGLTSTQDNTLRRAETVCTGDTDPTNAFDPAAEWVGYASNTFDGLGSHTCGEAGPQPTVINEFSASTAGTDVEYVELLAEPGTDLSGVRVLEIEGDAGTSLGVVDEVIAFGAPDDEGRSLAWLPANALENGTMSLLLVTGFAGALGNDLDADDDGLIDAVDGLAIVDSVAVHDGGGSDRAYGNTVLTAAYDGGAFAVGAASRIPDGADTDSTADWVRNDFDKAGIPGNTGTLVSGEAANTPGVRNSLTVVVVPLPPADCAAPVVTIGSVQGAGAASPVAGASVEIEGVVTGDFQVGGFDGYYLQDAGDGNAATSDGIFVYAPTGLDVTAGDVVHIAGTVSEFFGMTEVTATANSICDHGAPLPAPAAITLPAASPDVYEPFEGMRVTLPQSLSILEFFEYGRFGTITLGSERHMTPTAVVEPGQPAIDLAAANALDSITLDDGRSEENPDPAIHPNGETFSLENSFRGGDLVANATGVLDYRFDTWAVQPTQGADYQAVNTRAANPVPEVGGTTKVASFNVLNYFTTLGSRGANDAAEFDRQEAKIVSAIAAIDADIVGLIEIENNGDVAVGTLVDALNDEMGEGTYDFISTGELGTDVITTALIYKPSEVAPVGDHAVLDSSVDPDFETDFNRPALAQTFTDLQAGGEVTVVVNHLKSKGSDCDAVGDPDEEDGAGNCNLTRTKAAVALSEWLAGDPTGQGAGNELIMGDLNSYDQEDPIDAFRAAGYTDLVHEFQGEDAYSYVFDGQLGYLDYALGGTGIVDRVTGAEPWHINSDEPSLIDYDMTFKKAAQDALFAPDEWRSSDHDPVIVGLDLDVIAPELDVTASEDVVFPPDTRWRSITFDVVATDNVDADVTVEIVGVEATGHKAEIRKLSDTTVEVLARQGATYAVTFEATDDSGNATTQTVTIRVAP</sequence>
<gene>
    <name evidence="3" type="ORF">FYC51_08520</name>
</gene>
<dbReference type="EMBL" id="VSSB01000001">
    <property type="protein sequence ID" value="TYL53686.1"/>
    <property type="molecule type" value="Genomic_DNA"/>
</dbReference>
<keyword evidence="3" id="KW-0378">Hydrolase</keyword>
<feature type="chain" id="PRO_5024428772" evidence="1">
    <location>
        <begin position="30"/>
        <end position="1064"/>
    </location>
</feature>
<dbReference type="InterPro" id="IPR013783">
    <property type="entry name" value="Ig-like_fold"/>
</dbReference>
<dbReference type="Pfam" id="PF03372">
    <property type="entry name" value="Exo_endo_phos"/>
    <property type="match status" value="1"/>
</dbReference>
<organism evidence="3 4">
    <name type="scientific">Agromyces mariniharenae</name>
    <dbReference type="NCBI Taxonomy" id="2604423"/>
    <lineage>
        <taxon>Bacteria</taxon>
        <taxon>Bacillati</taxon>
        <taxon>Actinomycetota</taxon>
        <taxon>Actinomycetes</taxon>
        <taxon>Micrococcales</taxon>
        <taxon>Microbacteriaceae</taxon>
        <taxon>Agromyces</taxon>
    </lineage>
</organism>
<evidence type="ECO:0000313" key="4">
    <source>
        <dbReference type="Proteomes" id="UP000325243"/>
    </source>
</evidence>
<dbReference type="CDD" id="cd10283">
    <property type="entry name" value="MnuA_DNase1-like"/>
    <property type="match status" value="1"/>
</dbReference>
<dbReference type="InterPro" id="IPR036691">
    <property type="entry name" value="Endo/exonu/phosph_ase_sf"/>
</dbReference>
<dbReference type="GO" id="GO:0004519">
    <property type="term" value="F:endonuclease activity"/>
    <property type="evidence" value="ECO:0007669"/>
    <property type="project" value="UniProtKB-KW"/>
</dbReference>
<feature type="signal peptide" evidence="1">
    <location>
        <begin position="1"/>
        <end position="29"/>
    </location>
</feature>
<dbReference type="InterPro" id="IPR001322">
    <property type="entry name" value="Lamin_tail_dom"/>
</dbReference>
<keyword evidence="3" id="KW-0255">Endonuclease</keyword>
<dbReference type="AlphaFoldDB" id="A0A5S4V3W7"/>
<dbReference type="CDD" id="cd04486">
    <property type="entry name" value="YhcR_OBF_like"/>
    <property type="match status" value="1"/>
</dbReference>
<dbReference type="RefSeq" id="WP_148733151.1">
    <property type="nucleotide sequence ID" value="NZ_VSSB01000001.1"/>
</dbReference>
<keyword evidence="1" id="KW-0732">Signal</keyword>
<evidence type="ECO:0000256" key="1">
    <source>
        <dbReference type="SAM" id="SignalP"/>
    </source>
</evidence>
<name>A0A5S4V3W7_9MICO</name>
<keyword evidence="4" id="KW-1185">Reference proteome</keyword>
<proteinExistence type="predicted"/>
<dbReference type="PANTHER" id="PTHR42834">
    <property type="entry name" value="ENDONUCLEASE/EXONUCLEASE/PHOSPHATASE FAMILY PROTEIN (AFU_ORTHOLOGUE AFUA_3G09210)"/>
    <property type="match status" value="1"/>
</dbReference>
<dbReference type="SUPFAM" id="SSF56219">
    <property type="entry name" value="DNase I-like"/>
    <property type="match status" value="1"/>
</dbReference>
<dbReference type="Pfam" id="PF00932">
    <property type="entry name" value="LTD"/>
    <property type="match status" value="1"/>
</dbReference>
<dbReference type="PANTHER" id="PTHR42834:SF1">
    <property type="entry name" value="ENDONUCLEASE_EXONUCLEASE_PHOSPHATASE FAMILY PROTEIN (AFU_ORTHOLOGUE AFUA_3G09210)"/>
    <property type="match status" value="1"/>
</dbReference>
<dbReference type="GO" id="GO:0005975">
    <property type="term" value="P:carbohydrate metabolic process"/>
    <property type="evidence" value="ECO:0007669"/>
    <property type="project" value="UniProtKB-ARBA"/>
</dbReference>